<dbReference type="CDD" id="cd06222">
    <property type="entry name" value="RNase_H_like"/>
    <property type="match status" value="1"/>
</dbReference>
<feature type="domain" description="RNase H type-1" evidence="1">
    <location>
        <begin position="3"/>
        <end position="113"/>
    </location>
</feature>
<dbReference type="Pfam" id="PF13456">
    <property type="entry name" value="RVT_3"/>
    <property type="match status" value="1"/>
</dbReference>
<dbReference type="PANTHER" id="PTHR47074:SF48">
    <property type="entry name" value="POLYNUCLEOTIDYL TRANSFERASE, RIBONUCLEASE H-LIKE SUPERFAMILY PROTEIN"/>
    <property type="match status" value="1"/>
</dbReference>
<dbReference type="GO" id="GO:0003676">
    <property type="term" value="F:nucleic acid binding"/>
    <property type="evidence" value="ECO:0007669"/>
    <property type="project" value="InterPro"/>
</dbReference>
<dbReference type="InterPro" id="IPR044730">
    <property type="entry name" value="RNase_H-like_dom_plant"/>
</dbReference>
<dbReference type="Gene3D" id="3.30.420.10">
    <property type="entry name" value="Ribonuclease H-like superfamily/Ribonuclease H"/>
    <property type="match status" value="1"/>
</dbReference>
<dbReference type="GO" id="GO:0004523">
    <property type="term" value="F:RNA-DNA hybrid ribonuclease activity"/>
    <property type="evidence" value="ECO:0007669"/>
    <property type="project" value="InterPro"/>
</dbReference>
<dbReference type="AlphaFoldDB" id="A0A1R3J3Y3"/>
<organism evidence="2 3">
    <name type="scientific">Corchorus olitorius</name>
    <dbReference type="NCBI Taxonomy" id="93759"/>
    <lineage>
        <taxon>Eukaryota</taxon>
        <taxon>Viridiplantae</taxon>
        <taxon>Streptophyta</taxon>
        <taxon>Embryophyta</taxon>
        <taxon>Tracheophyta</taxon>
        <taxon>Spermatophyta</taxon>
        <taxon>Magnoliopsida</taxon>
        <taxon>eudicotyledons</taxon>
        <taxon>Gunneridae</taxon>
        <taxon>Pentapetalae</taxon>
        <taxon>rosids</taxon>
        <taxon>malvids</taxon>
        <taxon>Malvales</taxon>
        <taxon>Malvaceae</taxon>
        <taxon>Grewioideae</taxon>
        <taxon>Apeibeae</taxon>
        <taxon>Corchorus</taxon>
    </lineage>
</organism>
<sequence length="130" mass="14281">MVAAGFGVIARDSTGKVLGAYAGKIDTLPDSFATECKAALKAIQWAREMGFRRIVMEGDALTVIKKINENTTDFSPIGAYIADLKTSRCWFETCSFVHVGRQGNQAADRLANLGKTLVDEQVWIEEYLNC</sequence>
<proteinExistence type="predicted"/>
<dbReference type="OrthoDB" id="1002400at2759"/>
<dbReference type="EMBL" id="AWUE01016735">
    <property type="protein sequence ID" value="OMO89542.1"/>
    <property type="molecule type" value="Genomic_DNA"/>
</dbReference>
<dbReference type="InterPro" id="IPR002156">
    <property type="entry name" value="RNaseH_domain"/>
</dbReference>
<evidence type="ECO:0000259" key="1">
    <source>
        <dbReference type="Pfam" id="PF13456"/>
    </source>
</evidence>
<dbReference type="SUPFAM" id="SSF53098">
    <property type="entry name" value="Ribonuclease H-like"/>
    <property type="match status" value="1"/>
</dbReference>
<keyword evidence="3" id="KW-1185">Reference proteome</keyword>
<reference evidence="3" key="1">
    <citation type="submission" date="2013-09" db="EMBL/GenBank/DDBJ databases">
        <title>Corchorus olitorius genome sequencing.</title>
        <authorList>
            <person name="Alam M."/>
            <person name="Haque M.S."/>
            <person name="Islam M.S."/>
            <person name="Emdad E.M."/>
            <person name="Islam M.M."/>
            <person name="Ahmed B."/>
            <person name="Halim A."/>
            <person name="Hossen Q.M.M."/>
            <person name="Hossain M.Z."/>
            <person name="Ahmed R."/>
            <person name="Khan M.M."/>
            <person name="Islam R."/>
            <person name="Rashid M.M."/>
            <person name="Khan S.A."/>
            <person name="Rahman M.S."/>
            <person name="Alam M."/>
            <person name="Yahiya A.S."/>
            <person name="Khan M.S."/>
            <person name="Azam M.S."/>
            <person name="Haque T."/>
            <person name="Lashkar M.Z.H."/>
            <person name="Akhand A.I."/>
            <person name="Morshed G."/>
            <person name="Roy S."/>
            <person name="Uddin K.S."/>
            <person name="Rabeya T."/>
            <person name="Hossain A.S."/>
            <person name="Chowdhury A."/>
            <person name="Snigdha A.R."/>
            <person name="Mortoza M.S."/>
            <person name="Matin S.A."/>
            <person name="Hoque S.M.E."/>
            <person name="Islam M.K."/>
            <person name="Roy D.K."/>
            <person name="Haider R."/>
            <person name="Moosa M.M."/>
            <person name="Elias S.M."/>
            <person name="Hasan A.M."/>
            <person name="Jahan S."/>
            <person name="Shafiuddin M."/>
            <person name="Mahmood N."/>
            <person name="Shommy N.S."/>
        </authorList>
    </citation>
    <scope>NUCLEOTIDE SEQUENCE [LARGE SCALE GENOMIC DNA]</scope>
    <source>
        <strain evidence="3">cv. O-4</strain>
    </source>
</reference>
<accession>A0A1R3J3Y3</accession>
<gene>
    <name evidence="2" type="ORF">COLO4_19706</name>
</gene>
<dbReference type="PANTHER" id="PTHR47074">
    <property type="entry name" value="BNAC02G40300D PROTEIN"/>
    <property type="match status" value="1"/>
</dbReference>
<name>A0A1R3J3Y3_9ROSI</name>
<evidence type="ECO:0000313" key="2">
    <source>
        <dbReference type="EMBL" id="OMO89542.1"/>
    </source>
</evidence>
<comment type="caution">
    <text evidence="2">The sequence shown here is derived from an EMBL/GenBank/DDBJ whole genome shotgun (WGS) entry which is preliminary data.</text>
</comment>
<dbReference type="InterPro" id="IPR012337">
    <property type="entry name" value="RNaseH-like_sf"/>
</dbReference>
<dbReference type="STRING" id="93759.A0A1R3J3Y3"/>
<evidence type="ECO:0000313" key="3">
    <source>
        <dbReference type="Proteomes" id="UP000187203"/>
    </source>
</evidence>
<protein>
    <recommendedName>
        <fullName evidence="1">RNase H type-1 domain-containing protein</fullName>
    </recommendedName>
</protein>
<dbReference type="InterPro" id="IPR036397">
    <property type="entry name" value="RNaseH_sf"/>
</dbReference>
<dbReference type="InterPro" id="IPR052929">
    <property type="entry name" value="RNase_H-like_EbsB-rel"/>
</dbReference>
<dbReference type="Proteomes" id="UP000187203">
    <property type="component" value="Unassembled WGS sequence"/>
</dbReference>